<accession>A0A562JKV3</accession>
<dbReference type="Gene3D" id="3.40.50.360">
    <property type="match status" value="1"/>
</dbReference>
<organism evidence="2 3">
    <name type="scientific">Sedimentibacter saalensis</name>
    <dbReference type="NCBI Taxonomy" id="130788"/>
    <lineage>
        <taxon>Bacteria</taxon>
        <taxon>Bacillati</taxon>
        <taxon>Bacillota</taxon>
        <taxon>Tissierellia</taxon>
        <taxon>Sedimentibacter</taxon>
    </lineage>
</organism>
<dbReference type="InterPro" id="IPR050104">
    <property type="entry name" value="FMN-dep_NADH:Q_OxRdtase_AzoR1"/>
</dbReference>
<feature type="domain" description="NADPH-dependent FMN reductase-like" evidence="1">
    <location>
        <begin position="1"/>
        <end position="134"/>
    </location>
</feature>
<dbReference type="Proteomes" id="UP000315343">
    <property type="component" value="Unassembled WGS sequence"/>
</dbReference>
<comment type="caution">
    <text evidence="2">The sequence shown here is derived from an EMBL/GenBank/DDBJ whole genome shotgun (WGS) entry which is preliminary data.</text>
</comment>
<dbReference type="InterPro" id="IPR029039">
    <property type="entry name" value="Flavoprotein-like_sf"/>
</dbReference>
<sequence>MKCCILMGSPRKSGNTYQLLTPFVEELDLNQVKYDFVWLYDKHIEPCTACRRCQKDWTVFGCRYNDDMQEIFDKVLDSDVIVLATPIYSWYCTPPMKSLLDRLVYGMNKYYGDEKGPSIWKGKKLAVITTCGYRTEKGADLFEEGIKRYCAHSQLNYLGMLSERDLGYKTEFMSDDKAEHARSFARKLIDNEV</sequence>
<dbReference type="PANTHER" id="PTHR43741:SF4">
    <property type="entry name" value="FMN-DEPENDENT NADH:QUINONE OXIDOREDUCTASE"/>
    <property type="match status" value="1"/>
</dbReference>
<dbReference type="EMBL" id="VLKH01000001">
    <property type="protein sequence ID" value="TWH83768.1"/>
    <property type="molecule type" value="Genomic_DNA"/>
</dbReference>
<dbReference type="SUPFAM" id="SSF52218">
    <property type="entry name" value="Flavoproteins"/>
    <property type="match status" value="1"/>
</dbReference>
<gene>
    <name evidence="2" type="ORF">LY60_00380</name>
</gene>
<name>A0A562JKV3_9FIRM</name>
<evidence type="ECO:0000259" key="1">
    <source>
        <dbReference type="Pfam" id="PF03358"/>
    </source>
</evidence>
<reference evidence="2 3" key="1">
    <citation type="submission" date="2019-07" db="EMBL/GenBank/DDBJ databases">
        <title>Genomic Encyclopedia of Type Strains, Phase I: the one thousand microbial genomes (KMG-I) project.</title>
        <authorList>
            <person name="Kyrpides N."/>
        </authorList>
    </citation>
    <scope>NUCLEOTIDE SEQUENCE [LARGE SCALE GENOMIC DNA]</scope>
    <source>
        <strain evidence="2 3">DSM 13558</strain>
    </source>
</reference>
<dbReference type="OrthoDB" id="9805976at2"/>
<proteinExistence type="predicted"/>
<dbReference type="InterPro" id="IPR005025">
    <property type="entry name" value="FMN_Rdtase-like_dom"/>
</dbReference>
<dbReference type="AlphaFoldDB" id="A0A562JKV3"/>
<evidence type="ECO:0000313" key="3">
    <source>
        <dbReference type="Proteomes" id="UP000315343"/>
    </source>
</evidence>
<keyword evidence="3" id="KW-1185">Reference proteome</keyword>
<dbReference type="Pfam" id="PF03358">
    <property type="entry name" value="FMN_red"/>
    <property type="match status" value="1"/>
</dbReference>
<dbReference type="GO" id="GO:0016491">
    <property type="term" value="F:oxidoreductase activity"/>
    <property type="evidence" value="ECO:0007669"/>
    <property type="project" value="InterPro"/>
</dbReference>
<evidence type="ECO:0000313" key="2">
    <source>
        <dbReference type="EMBL" id="TWH83768.1"/>
    </source>
</evidence>
<dbReference type="PANTHER" id="PTHR43741">
    <property type="entry name" value="FMN-DEPENDENT NADH-AZOREDUCTASE 1"/>
    <property type="match status" value="1"/>
</dbReference>
<protein>
    <submittedName>
        <fullName evidence="2">Multimeric flavodoxin WrbA</fullName>
    </submittedName>
</protein>
<dbReference type="RefSeq" id="WP_145079192.1">
    <property type="nucleotide sequence ID" value="NZ_DAMBUX010000009.1"/>
</dbReference>